<keyword evidence="9" id="KW-1185">Reference proteome</keyword>
<dbReference type="GO" id="GO:0003676">
    <property type="term" value="F:nucleic acid binding"/>
    <property type="evidence" value="ECO:0007669"/>
    <property type="project" value="InterPro"/>
</dbReference>
<evidence type="ECO:0000256" key="4">
    <source>
        <dbReference type="ARBA" id="ARBA00022679"/>
    </source>
</evidence>
<dbReference type="STRING" id="29571.SAMN05878437_0805"/>
<proteinExistence type="predicted"/>
<evidence type="ECO:0000256" key="3">
    <source>
        <dbReference type="ARBA" id="ARBA00022603"/>
    </source>
</evidence>
<dbReference type="CDD" id="cd02440">
    <property type="entry name" value="AdoMet_MTases"/>
    <property type="match status" value="1"/>
</dbReference>
<dbReference type="InterPro" id="IPR013675">
    <property type="entry name" value="Mtase_sm_N"/>
</dbReference>
<dbReference type="PANTHER" id="PTHR47816">
    <property type="entry name" value="RIBOSOMAL RNA SMALL SUBUNIT METHYLTRANSFERASE C"/>
    <property type="match status" value="1"/>
</dbReference>
<dbReference type="InterPro" id="IPR002052">
    <property type="entry name" value="DNA_methylase_N6_adenine_CS"/>
</dbReference>
<keyword evidence="1" id="KW-0963">Cytoplasm</keyword>
<evidence type="ECO:0000259" key="6">
    <source>
        <dbReference type="Pfam" id="PF05175"/>
    </source>
</evidence>
<sequence length="350" mass="38015">MSAQTPSCQLLERDAFSKDPDFASFWAIAPPDDPWLLSAAAGVVSADQALHERFAAQSTPVVSPLDEATEAKLRGGTIHAVVLFWPKALRLGGWWLDWLNQTLPDGTPVAVVGEHQGGIRRVPKWLAERGLECDKRDGARRCSVFVTQTRAPDALPAERLASQAWERFTARDMQMVSHPGVFGHGKVDEGTTLLLDTLEGALGDTPLKVLDVGCGDGIISAWLARQGHNVSAVDVNHFAVEACRRTLAENGADGCVLASDVYSALGDERFDLIISNPPFHQEREIDYGAAGRLIAEASGHLTKGGKLVLVANAFLPYAVPLERAFGTFDVLADNRRFKVYRACIARYALF</sequence>
<dbReference type="PANTHER" id="PTHR47816:SF4">
    <property type="entry name" value="RIBOSOMAL RNA SMALL SUBUNIT METHYLTRANSFERASE C"/>
    <property type="match status" value="1"/>
</dbReference>
<evidence type="ECO:0000313" key="8">
    <source>
        <dbReference type="EMBL" id="SHM01792.1"/>
    </source>
</evidence>
<protein>
    <submittedName>
        <fullName evidence="8">16S rRNA m(2)G 1207 methyltransferase</fullName>
    </submittedName>
</protein>
<keyword evidence="5" id="KW-0949">S-adenosyl-L-methionine</keyword>
<dbReference type="Proteomes" id="UP000190911">
    <property type="component" value="Chromosome I"/>
</dbReference>
<gene>
    <name evidence="8" type="ORF">SAMN05878437_0805</name>
</gene>
<evidence type="ECO:0000313" key="9">
    <source>
        <dbReference type="Proteomes" id="UP000190911"/>
    </source>
</evidence>
<dbReference type="OrthoDB" id="29650at2"/>
<feature type="domain" description="Methyltransferase small N-terminal" evidence="7">
    <location>
        <begin position="76"/>
        <end position="154"/>
    </location>
</feature>
<accession>A0A1M7FCI1</accession>
<dbReference type="InterPro" id="IPR046977">
    <property type="entry name" value="RsmC/RlmG"/>
</dbReference>
<keyword evidence="4 8" id="KW-0808">Transferase</keyword>
<keyword evidence="3 8" id="KW-0489">Methyltransferase</keyword>
<dbReference type="Gene3D" id="3.40.50.150">
    <property type="entry name" value="Vaccinia Virus protein VP39"/>
    <property type="match status" value="2"/>
</dbReference>
<reference evidence="8 9" key="1">
    <citation type="submission" date="2016-11" db="EMBL/GenBank/DDBJ databases">
        <authorList>
            <person name="Jaros S."/>
            <person name="Januszkiewicz K."/>
            <person name="Wedrychowicz H."/>
        </authorList>
    </citation>
    <scope>NUCLEOTIDE SEQUENCE [LARGE SCALE GENOMIC DNA]</scope>
    <source>
        <strain evidence="8 9">ACAM 12</strain>
    </source>
</reference>
<dbReference type="Pfam" id="PF05175">
    <property type="entry name" value="MTS"/>
    <property type="match status" value="1"/>
</dbReference>
<dbReference type="GO" id="GO:0008990">
    <property type="term" value="F:rRNA (guanine-N2-)-methyltransferase activity"/>
    <property type="evidence" value="ECO:0007669"/>
    <property type="project" value="InterPro"/>
</dbReference>
<dbReference type="InParanoid" id="A0A1M7FCI1"/>
<dbReference type="AlphaFoldDB" id="A0A1M7FCI1"/>
<keyword evidence="2" id="KW-0698">rRNA processing</keyword>
<evidence type="ECO:0000259" key="7">
    <source>
        <dbReference type="Pfam" id="PF08468"/>
    </source>
</evidence>
<dbReference type="PROSITE" id="PS00092">
    <property type="entry name" value="N6_MTASE"/>
    <property type="match status" value="1"/>
</dbReference>
<dbReference type="FunCoup" id="A0A1M7FCI1">
    <property type="interactions" value="27"/>
</dbReference>
<dbReference type="Pfam" id="PF08468">
    <property type="entry name" value="MTS_N"/>
    <property type="match status" value="1"/>
</dbReference>
<evidence type="ECO:0000256" key="1">
    <source>
        <dbReference type="ARBA" id="ARBA00022490"/>
    </source>
</evidence>
<dbReference type="EMBL" id="LT670847">
    <property type="protein sequence ID" value="SHM01792.1"/>
    <property type="molecule type" value="Genomic_DNA"/>
</dbReference>
<name>A0A1M7FCI1_9GAMM</name>
<evidence type="ECO:0000256" key="5">
    <source>
        <dbReference type="ARBA" id="ARBA00022691"/>
    </source>
</evidence>
<organism evidence="8 9">
    <name type="scientific">Vreelandella subglaciescola</name>
    <dbReference type="NCBI Taxonomy" id="29571"/>
    <lineage>
        <taxon>Bacteria</taxon>
        <taxon>Pseudomonadati</taxon>
        <taxon>Pseudomonadota</taxon>
        <taxon>Gammaproteobacteria</taxon>
        <taxon>Oceanospirillales</taxon>
        <taxon>Halomonadaceae</taxon>
        <taxon>Vreelandella</taxon>
    </lineage>
</organism>
<dbReference type="InterPro" id="IPR007848">
    <property type="entry name" value="Small_mtfrase_dom"/>
</dbReference>
<feature type="domain" description="Methyltransferase small" evidence="6">
    <location>
        <begin position="173"/>
        <end position="341"/>
    </location>
</feature>
<dbReference type="InterPro" id="IPR029063">
    <property type="entry name" value="SAM-dependent_MTases_sf"/>
</dbReference>
<dbReference type="RefSeq" id="WP_079551510.1">
    <property type="nucleotide sequence ID" value="NZ_LT670847.1"/>
</dbReference>
<dbReference type="SUPFAM" id="SSF53335">
    <property type="entry name" value="S-adenosyl-L-methionine-dependent methyltransferases"/>
    <property type="match status" value="1"/>
</dbReference>
<evidence type="ECO:0000256" key="2">
    <source>
        <dbReference type="ARBA" id="ARBA00022552"/>
    </source>
</evidence>